<sequence>MMKEAATGERFPVVLFDGEQDTRVGDVVVLPTLNFRGLQLIISERIGISPQKFSIFLANREKMGSRIPVTAKTNFSEIYRENDWLFLVVLKRSRRESRIKEHEMMTGNTVRFRFDPPPGNLRLLRRDGNSVAINGNGLSGLDLGWVEYERRVRELRMEKERYLMNMGLGTDPGVGHEGLSLGETERRDRNVVCEECSRAKRTGMDPGFHWCVYDTVTFGFRSSAGPIARPIKRPS</sequence>
<dbReference type="InterPro" id="IPR055562">
    <property type="entry name" value="DUF7138"/>
</dbReference>
<dbReference type="Pfam" id="PF23596">
    <property type="entry name" value="DUF7138"/>
    <property type="match status" value="1"/>
</dbReference>
<dbReference type="AlphaFoldDB" id="A0AAV1RYL2"/>
<evidence type="ECO:0000313" key="2">
    <source>
        <dbReference type="EMBL" id="CAK7342015.1"/>
    </source>
</evidence>
<evidence type="ECO:0000259" key="1">
    <source>
        <dbReference type="Pfam" id="PF23596"/>
    </source>
</evidence>
<dbReference type="Proteomes" id="UP001314170">
    <property type="component" value="Unassembled WGS sequence"/>
</dbReference>
<reference evidence="2 3" key="1">
    <citation type="submission" date="2024-01" db="EMBL/GenBank/DDBJ databases">
        <authorList>
            <person name="Waweru B."/>
        </authorList>
    </citation>
    <scope>NUCLEOTIDE SEQUENCE [LARGE SCALE GENOMIC DNA]</scope>
</reference>
<dbReference type="EMBL" id="CAWUPB010001160">
    <property type="protein sequence ID" value="CAK7342015.1"/>
    <property type="molecule type" value="Genomic_DNA"/>
</dbReference>
<feature type="domain" description="DUF7138" evidence="1">
    <location>
        <begin position="10"/>
        <end position="88"/>
    </location>
</feature>
<comment type="caution">
    <text evidence="2">The sequence shown here is derived from an EMBL/GenBank/DDBJ whole genome shotgun (WGS) entry which is preliminary data.</text>
</comment>
<evidence type="ECO:0000313" key="3">
    <source>
        <dbReference type="Proteomes" id="UP001314170"/>
    </source>
</evidence>
<dbReference type="PANTHER" id="PTHR36351:SF1">
    <property type="entry name" value="EMBRYO SAC DEVELOPMENT ARREST 12"/>
    <property type="match status" value="1"/>
</dbReference>
<gene>
    <name evidence="2" type="ORF">DCAF_LOCUS16576</name>
</gene>
<proteinExistence type="predicted"/>
<organism evidence="2 3">
    <name type="scientific">Dovyalis caffra</name>
    <dbReference type="NCBI Taxonomy" id="77055"/>
    <lineage>
        <taxon>Eukaryota</taxon>
        <taxon>Viridiplantae</taxon>
        <taxon>Streptophyta</taxon>
        <taxon>Embryophyta</taxon>
        <taxon>Tracheophyta</taxon>
        <taxon>Spermatophyta</taxon>
        <taxon>Magnoliopsida</taxon>
        <taxon>eudicotyledons</taxon>
        <taxon>Gunneridae</taxon>
        <taxon>Pentapetalae</taxon>
        <taxon>rosids</taxon>
        <taxon>fabids</taxon>
        <taxon>Malpighiales</taxon>
        <taxon>Salicaceae</taxon>
        <taxon>Flacourtieae</taxon>
        <taxon>Dovyalis</taxon>
    </lineage>
</organism>
<name>A0AAV1RYL2_9ROSI</name>
<dbReference type="PANTHER" id="PTHR36351">
    <property type="entry name" value="EMBRYO SAC DEVELOPMENT ARREST 12"/>
    <property type="match status" value="1"/>
</dbReference>
<accession>A0AAV1RYL2</accession>
<keyword evidence="3" id="KW-1185">Reference proteome</keyword>
<protein>
    <recommendedName>
        <fullName evidence="1">DUF7138 domain-containing protein</fullName>
    </recommendedName>
</protein>